<feature type="compositionally biased region" description="Low complexity" evidence="1">
    <location>
        <begin position="583"/>
        <end position="608"/>
    </location>
</feature>
<feature type="compositionally biased region" description="Polar residues" evidence="1">
    <location>
        <begin position="560"/>
        <end position="579"/>
    </location>
</feature>
<feature type="compositionally biased region" description="Polar residues" evidence="1">
    <location>
        <begin position="165"/>
        <end position="181"/>
    </location>
</feature>
<feature type="region of interest" description="Disordered" evidence="1">
    <location>
        <begin position="481"/>
        <end position="500"/>
    </location>
</feature>
<organism evidence="2 3">
    <name type="scientific">Leptomonas seymouri</name>
    <dbReference type="NCBI Taxonomy" id="5684"/>
    <lineage>
        <taxon>Eukaryota</taxon>
        <taxon>Discoba</taxon>
        <taxon>Euglenozoa</taxon>
        <taxon>Kinetoplastea</taxon>
        <taxon>Metakinetoplastina</taxon>
        <taxon>Trypanosomatida</taxon>
        <taxon>Trypanosomatidae</taxon>
        <taxon>Leishmaniinae</taxon>
        <taxon>Leptomonas</taxon>
    </lineage>
</organism>
<feature type="compositionally biased region" description="Polar residues" evidence="1">
    <location>
        <begin position="483"/>
        <end position="500"/>
    </location>
</feature>
<feature type="compositionally biased region" description="Basic and acidic residues" evidence="1">
    <location>
        <begin position="94"/>
        <end position="109"/>
    </location>
</feature>
<reference evidence="2 3" key="1">
    <citation type="journal article" date="2015" name="PLoS Pathog.">
        <title>Leptomonas seymouri: Adaptations to the Dixenous Life Cycle Analyzed by Genome Sequencing, Transcriptome Profiling and Co-infection with Leishmania donovani.</title>
        <authorList>
            <person name="Kraeva N."/>
            <person name="Butenko A."/>
            <person name="Hlavacova J."/>
            <person name="Kostygov A."/>
            <person name="Myskova J."/>
            <person name="Grybchuk D."/>
            <person name="Lestinova T."/>
            <person name="Votypka J."/>
            <person name="Volf P."/>
            <person name="Opperdoes F."/>
            <person name="Flegontov P."/>
            <person name="Lukes J."/>
            <person name="Yurchenko V."/>
        </authorList>
    </citation>
    <scope>NUCLEOTIDE SEQUENCE [LARGE SCALE GENOMIC DNA]</scope>
    <source>
        <strain evidence="2 3">ATCC 30220</strain>
    </source>
</reference>
<gene>
    <name evidence="2" type="ORF">ABL78_4011</name>
</gene>
<evidence type="ECO:0000313" key="2">
    <source>
        <dbReference type="EMBL" id="KPI86918.1"/>
    </source>
</evidence>
<feature type="compositionally biased region" description="Polar residues" evidence="1">
    <location>
        <begin position="710"/>
        <end position="725"/>
    </location>
</feature>
<feature type="region of interest" description="Disordered" evidence="1">
    <location>
        <begin position="539"/>
        <end position="734"/>
    </location>
</feature>
<evidence type="ECO:0000313" key="3">
    <source>
        <dbReference type="Proteomes" id="UP000038009"/>
    </source>
</evidence>
<dbReference type="Proteomes" id="UP000038009">
    <property type="component" value="Unassembled WGS sequence"/>
</dbReference>
<dbReference type="AlphaFoldDB" id="A0A0N1HYU1"/>
<dbReference type="VEuPathDB" id="TriTrypDB:Lsey_0110_0060"/>
<accession>A0A0N1HYU1</accession>
<protein>
    <submittedName>
        <fullName evidence="2">Uncharacterized protein</fullName>
    </submittedName>
</protein>
<feature type="region of interest" description="Disordered" evidence="1">
    <location>
        <begin position="1"/>
        <end position="298"/>
    </location>
</feature>
<feature type="compositionally biased region" description="Low complexity" evidence="1">
    <location>
        <begin position="188"/>
        <end position="213"/>
    </location>
</feature>
<feature type="compositionally biased region" description="Low complexity" evidence="1">
    <location>
        <begin position="49"/>
        <end position="70"/>
    </location>
</feature>
<sequence>MGCDLSKTKDVARKKGGSKKREGTEAGEMMVMEISRPANADVASQQNDAQPSQAAVEAASASAEVQQTEEPNAAAPSESRRALQPTDFYSEAAAEEREAESHRSPRQGEDEAADTSNQDVAATRAPLQDGTSEQSDVDFQVLSEEPPTFYTEPQTPQGDGEGEQHGQSASARISQPTSSPDLQAAEDGALQAPLTPPAAAAAAGGAESTTPTAQEGVPEPMPQSRTEGSSATPSHRSSSAGAPFLHTAAREEQRRQSRVSSMADGLRPLQAGSRGGGSRRTSQSGSPSKKSAQERPPWVDVMIPPVEHVEGKGQMEEYGEYAMAPPSSHRYVEQIDAEGRALAAPPSEASEYEQAFPEAAMPASTPMERVAARRRRFGGAAAGGVQVPPPQIHAVTQTNFLVPWMHAPPAALLIPHRAAFTDPNPKTEEQGHHRVPATQMPPPTAYYVDEASGGPRRLHLDPATIIAIEASTRSLVRAHTPVATGSSGDHNRNPSMMSQRSLPLSTMDAAMYRRPGKLPPSHLLDPVYGSVGVSQSIPESHHPYGEVTPPSISAAAWPNGDSSSLGRALQNVNGSSKRNPPTDAAAASRADAPLSVSGRSSASRSTPRLTSKAPPSSSDYGAPRYGDVDAANINASSYRQPPYEVTSNSRAGLHSQYSNPHDPHKRSDLPSEPSAAGASANAAGMRRGMHGSSSQHDRSNEYGVGVASASHPSKQSSVIHSTASWSPAEGASLRGDECEAEYGVDDGEAAEDAYQPSSHAQAEGVEEYDDAAAAATGVYNEHTGDEVPSRGEEQPTPTMTAVAAVPANGGHVVERESPEWQLLQPSPDGNRNLYQQAVFVAQMRKLTPI</sequence>
<feature type="compositionally biased region" description="Basic and acidic residues" evidence="1">
    <location>
        <begin position="1"/>
        <end position="24"/>
    </location>
</feature>
<name>A0A0N1HYU1_LEPSE</name>
<feature type="compositionally biased region" description="Low complexity" evidence="1">
    <location>
        <begin position="674"/>
        <end position="684"/>
    </location>
</feature>
<evidence type="ECO:0000256" key="1">
    <source>
        <dbReference type="SAM" id="MobiDB-lite"/>
    </source>
</evidence>
<proteinExistence type="predicted"/>
<feature type="compositionally biased region" description="Polar residues" evidence="1">
    <location>
        <begin position="633"/>
        <end position="659"/>
    </location>
</feature>
<dbReference type="OrthoDB" id="267346at2759"/>
<feature type="compositionally biased region" description="Low complexity" evidence="1">
    <location>
        <begin position="229"/>
        <end position="239"/>
    </location>
</feature>
<dbReference type="OMA" id="PPTAYVM"/>
<keyword evidence="3" id="KW-1185">Reference proteome</keyword>
<dbReference type="EMBL" id="LJSK01000110">
    <property type="protein sequence ID" value="KPI86918.1"/>
    <property type="molecule type" value="Genomic_DNA"/>
</dbReference>
<comment type="caution">
    <text evidence="2">The sequence shown here is derived from an EMBL/GenBank/DDBJ whole genome shotgun (WGS) entry which is preliminary data.</text>
</comment>